<evidence type="ECO:0000256" key="1">
    <source>
        <dbReference type="SAM" id="SignalP"/>
    </source>
</evidence>
<dbReference type="Gene3D" id="2.130.10.10">
    <property type="entry name" value="YVTN repeat-like/Quinoprotein amine dehydrogenase"/>
    <property type="match status" value="3"/>
</dbReference>
<dbReference type="InterPro" id="IPR011110">
    <property type="entry name" value="Reg_prop"/>
</dbReference>
<dbReference type="SUPFAM" id="SSF63829">
    <property type="entry name" value="Calcium-dependent phosphotriesterase"/>
    <property type="match status" value="1"/>
</dbReference>
<accession>A0A6C0GKA0</accession>
<dbReference type="InterPro" id="IPR015943">
    <property type="entry name" value="WD40/YVTN_repeat-like_dom_sf"/>
</dbReference>
<name>A0A6C0GKA0_9BACT</name>
<organism evidence="3 4">
    <name type="scientific">Rhodocytophaga rosea</name>
    <dbReference type="NCBI Taxonomy" id="2704465"/>
    <lineage>
        <taxon>Bacteria</taxon>
        <taxon>Pseudomonadati</taxon>
        <taxon>Bacteroidota</taxon>
        <taxon>Cytophagia</taxon>
        <taxon>Cytophagales</taxon>
        <taxon>Rhodocytophagaceae</taxon>
        <taxon>Rhodocytophaga</taxon>
    </lineage>
</organism>
<dbReference type="Proteomes" id="UP000480178">
    <property type="component" value="Chromosome"/>
</dbReference>
<dbReference type="InterPro" id="IPR048954">
    <property type="entry name" value="PorZ_N"/>
</dbReference>
<dbReference type="KEGG" id="rhoz:GXP67_18090"/>
<keyword evidence="1" id="KW-0732">Signal</keyword>
<dbReference type="EMBL" id="CP048222">
    <property type="protein sequence ID" value="QHT68415.1"/>
    <property type="molecule type" value="Genomic_DNA"/>
</dbReference>
<evidence type="ECO:0000313" key="3">
    <source>
        <dbReference type="EMBL" id="QHT68415.1"/>
    </source>
</evidence>
<evidence type="ECO:0000259" key="2">
    <source>
        <dbReference type="Pfam" id="PF21544"/>
    </source>
</evidence>
<dbReference type="RefSeq" id="WP_162444428.1">
    <property type="nucleotide sequence ID" value="NZ_CP048222.1"/>
</dbReference>
<gene>
    <name evidence="3" type="ORF">GXP67_18090</name>
</gene>
<dbReference type="Pfam" id="PF21544">
    <property type="entry name" value="PorZ_N_b_propeller"/>
    <property type="match status" value="1"/>
</dbReference>
<feature type="domain" description="PorZ N-terminal beta-propeller" evidence="2">
    <location>
        <begin position="46"/>
        <end position="202"/>
    </location>
</feature>
<feature type="signal peptide" evidence="1">
    <location>
        <begin position="1"/>
        <end position="19"/>
    </location>
</feature>
<dbReference type="Pfam" id="PF07494">
    <property type="entry name" value="Reg_prop"/>
    <property type="match status" value="1"/>
</dbReference>
<protein>
    <recommendedName>
        <fullName evidence="2">PorZ N-terminal beta-propeller domain-containing protein</fullName>
    </recommendedName>
</protein>
<dbReference type="SUPFAM" id="SSF75011">
    <property type="entry name" value="3-carboxy-cis,cis-mucoante lactonizing enzyme"/>
    <property type="match status" value="1"/>
</dbReference>
<sequence length="756" mass="81871">MKLYCLVAVYLLITVQALAQNIPVGTWRTHLSYSSIHTIAIAGEQVYAAADNGYFVYDKATSSSTILSRQDGFSDTQVSRLAYNSSTQTLLIAYTNGNIDLLRDNTITNIDDLATSTAIPDKQVNHIFFNGNLAYLSTNFGVVVLDIEKQEIKETYLNLGASGSAIRTYAMAMVNNTLFLASSQGILTAPATGVNLLDYNNWVLAGPSQGIPAKAAISLASRQEKVYASLENDGLYMYENSQWQKIDLPATTQGYTIKESLGFITVSTPGKVLVLDANNNIQEIQNSLIQQPYEAAFDAENKLWIADGVNGLLSNESGTFAQYVPNGPASNSIWQLLSYKENILAVPGGFSSTYTALNQSGTLSIFTSAGWENYYGATTDPGHQIPVVQDLVNAAYNPADDQLYMAAFGDGVLVTQPGQSSTIFNASNSPLQSSPAGDIKITDIQVDATGNVWMAIYGAAAGSASLYMKKTDNSWQSYNFSSTAARFPTSLLIDDAGYKWMPLASPPGGIWVFDEKNNRSRYLTTTPPGQGSLPSSIVSAITADKEGQVWVGTDRGIAVFFNPFAIFENSGFDAIEPIFERRPLLRDESITAITVDGGNRKWIGTRNGLWLFTPDGSELIHHFTRQNSPLLSDIIRDVQIQPVTGEVFIATDKGIVSYRGTATEGGSTHSDVKIFPNPVRPGFEGLITISGLVAQAEVKITDITGRLIYETKAQGSTAVWNGRDYTGRKAATGIYLIFSSDTEGKETFVSKIAIIE</sequence>
<keyword evidence="4" id="KW-1185">Reference proteome</keyword>
<dbReference type="AlphaFoldDB" id="A0A6C0GKA0"/>
<feature type="chain" id="PRO_5025538388" description="PorZ N-terminal beta-propeller domain-containing protein" evidence="1">
    <location>
        <begin position="20"/>
        <end position="756"/>
    </location>
</feature>
<reference evidence="3 4" key="1">
    <citation type="submission" date="2020-01" db="EMBL/GenBank/DDBJ databases">
        <authorList>
            <person name="Kim M.K."/>
        </authorList>
    </citation>
    <scope>NUCLEOTIDE SEQUENCE [LARGE SCALE GENOMIC DNA]</scope>
    <source>
        <strain evidence="3 4">172606-1</strain>
    </source>
</reference>
<evidence type="ECO:0000313" key="4">
    <source>
        <dbReference type="Proteomes" id="UP000480178"/>
    </source>
</evidence>
<proteinExistence type="predicted"/>